<dbReference type="EMBL" id="CYXP01000001">
    <property type="protein sequence ID" value="CUM69753.1"/>
    <property type="molecule type" value="Genomic_DNA"/>
</dbReference>
<feature type="transmembrane region" description="Helical" evidence="7">
    <location>
        <begin position="7"/>
        <end position="26"/>
    </location>
</feature>
<dbReference type="RefSeq" id="WP_044544765.1">
    <property type="nucleotide sequence ID" value="NZ_CDRH01000066.1"/>
</dbReference>
<feature type="transmembrane region" description="Helical" evidence="7">
    <location>
        <begin position="134"/>
        <end position="152"/>
    </location>
</feature>
<feature type="transmembrane region" description="Helical" evidence="7">
    <location>
        <begin position="67"/>
        <end position="88"/>
    </location>
</feature>
<evidence type="ECO:0000256" key="5">
    <source>
        <dbReference type="ARBA" id="ARBA00023065"/>
    </source>
</evidence>
<dbReference type="Proteomes" id="UP000195950">
    <property type="component" value="Unassembled WGS sequence"/>
</dbReference>
<dbReference type="Pfam" id="PF00999">
    <property type="entry name" value="Na_H_Exchanger"/>
    <property type="match status" value="1"/>
</dbReference>
<evidence type="ECO:0000313" key="11">
    <source>
        <dbReference type="EMBL" id="OUP16313.1"/>
    </source>
</evidence>
<dbReference type="GO" id="GO:1902600">
    <property type="term" value="P:proton transmembrane transport"/>
    <property type="evidence" value="ECO:0007669"/>
    <property type="project" value="InterPro"/>
</dbReference>
<dbReference type="InterPro" id="IPR038770">
    <property type="entry name" value="Na+/solute_symporter_sf"/>
</dbReference>
<evidence type="ECO:0000256" key="1">
    <source>
        <dbReference type="ARBA" id="ARBA00004141"/>
    </source>
</evidence>
<evidence type="ECO:0000256" key="3">
    <source>
        <dbReference type="ARBA" id="ARBA00022692"/>
    </source>
</evidence>
<evidence type="ECO:0000259" key="8">
    <source>
        <dbReference type="Pfam" id="PF00999"/>
    </source>
</evidence>
<dbReference type="Proteomes" id="UP000095591">
    <property type="component" value="Unassembled WGS sequence"/>
</dbReference>
<reference evidence="11" key="3">
    <citation type="journal article" date="2018" name="BMC Genomics">
        <title>Whole genome sequencing and function prediction of 133 gut anaerobes isolated from chicken caecum in pure cultures.</title>
        <authorList>
            <person name="Medvecky M."/>
            <person name="Cejkova D."/>
            <person name="Polansky O."/>
            <person name="Karasova D."/>
            <person name="Kubasova T."/>
            <person name="Cizek A."/>
            <person name="Rychlik I."/>
        </authorList>
    </citation>
    <scope>NUCLEOTIDE SEQUENCE</scope>
    <source>
        <strain evidence="11">An199</strain>
    </source>
</reference>
<feature type="transmembrane region" description="Helical" evidence="7">
    <location>
        <begin position="321"/>
        <end position="338"/>
    </location>
</feature>
<feature type="transmembrane region" description="Helical" evidence="7">
    <location>
        <begin position="262"/>
        <end position="284"/>
    </location>
</feature>
<keyword evidence="5" id="KW-0406">Ion transport</keyword>
<feature type="transmembrane region" description="Helical" evidence="7">
    <location>
        <begin position="164"/>
        <end position="185"/>
    </location>
</feature>
<dbReference type="Gene3D" id="1.20.1530.20">
    <property type="match status" value="1"/>
</dbReference>
<dbReference type="PANTHER" id="PTHR32468:SF0">
    <property type="entry name" value="K(+)_H(+) ANTIPORTER 1"/>
    <property type="match status" value="1"/>
</dbReference>
<keyword evidence="2" id="KW-0813">Transport</keyword>
<proteinExistence type="predicted"/>
<evidence type="ECO:0000256" key="2">
    <source>
        <dbReference type="ARBA" id="ARBA00022448"/>
    </source>
</evidence>
<evidence type="ECO:0000313" key="12">
    <source>
        <dbReference type="Proteomes" id="UP000095591"/>
    </source>
</evidence>
<feature type="transmembrane region" description="Helical" evidence="7">
    <location>
        <begin position="378"/>
        <end position="399"/>
    </location>
</feature>
<name>A0A173QVW7_PARDI</name>
<dbReference type="EMBL" id="NFJX01000016">
    <property type="protein sequence ID" value="OUP16313.1"/>
    <property type="molecule type" value="Genomic_DNA"/>
</dbReference>
<evidence type="ECO:0000313" key="10">
    <source>
        <dbReference type="EMBL" id="MDB9139907.1"/>
    </source>
</evidence>
<dbReference type="GO" id="GO:0016020">
    <property type="term" value="C:membrane"/>
    <property type="evidence" value="ECO:0007669"/>
    <property type="project" value="UniProtKB-SubCell"/>
</dbReference>
<gene>
    <name evidence="9" type="primary">kefB</name>
    <name evidence="11" type="ORF">B5F32_15905</name>
    <name evidence="9" type="ORF">ERS852429_00068</name>
    <name evidence="10" type="ORF">PN612_15570</name>
</gene>
<accession>A0A173QVW7</accession>
<dbReference type="Proteomes" id="UP001211522">
    <property type="component" value="Unassembled WGS sequence"/>
</dbReference>
<evidence type="ECO:0000256" key="6">
    <source>
        <dbReference type="ARBA" id="ARBA00023136"/>
    </source>
</evidence>
<evidence type="ECO:0000256" key="7">
    <source>
        <dbReference type="SAM" id="Phobius"/>
    </source>
</evidence>
<protein>
    <submittedName>
        <fullName evidence="11">Cation/H(+) antiporter</fullName>
    </submittedName>
    <submittedName>
        <fullName evidence="10">Cation:proton antiporter</fullName>
    </submittedName>
    <submittedName>
        <fullName evidence="9">NEM-activable K(+)/H(+) antiporter</fullName>
    </submittedName>
</protein>
<organism evidence="9 12">
    <name type="scientific">Parabacteroides distasonis</name>
    <dbReference type="NCBI Taxonomy" id="823"/>
    <lineage>
        <taxon>Bacteria</taxon>
        <taxon>Pseudomonadati</taxon>
        <taxon>Bacteroidota</taxon>
        <taxon>Bacteroidia</taxon>
        <taxon>Bacteroidales</taxon>
        <taxon>Tannerellaceae</taxon>
        <taxon>Parabacteroides</taxon>
    </lineage>
</organism>
<feature type="domain" description="Cation/H+ exchanger transmembrane" evidence="8">
    <location>
        <begin position="79"/>
        <end position="461"/>
    </location>
</feature>
<dbReference type="InterPro" id="IPR006153">
    <property type="entry name" value="Cation/H_exchanger_TM"/>
</dbReference>
<reference evidence="9 12" key="1">
    <citation type="submission" date="2015-09" db="EMBL/GenBank/DDBJ databases">
        <authorList>
            <consortium name="Pathogen Informatics"/>
        </authorList>
    </citation>
    <scope>NUCLEOTIDE SEQUENCE [LARGE SCALE GENOMIC DNA]</scope>
    <source>
        <strain evidence="9 12">2789STDY5608872</strain>
    </source>
</reference>
<dbReference type="AlphaFoldDB" id="A0A173QVW7"/>
<evidence type="ECO:0000313" key="9">
    <source>
        <dbReference type="EMBL" id="CUM69753.1"/>
    </source>
</evidence>
<keyword evidence="6 7" id="KW-0472">Membrane</keyword>
<feature type="transmembrane region" description="Helical" evidence="7">
    <location>
        <begin position="296"/>
        <end position="315"/>
    </location>
</feature>
<evidence type="ECO:0000313" key="13">
    <source>
        <dbReference type="Proteomes" id="UP000195950"/>
    </source>
</evidence>
<feature type="transmembrane region" description="Helical" evidence="7">
    <location>
        <begin position="230"/>
        <end position="256"/>
    </location>
</feature>
<keyword evidence="3 7" id="KW-0812">Transmembrane</keyword>
<sequence>MSKGTKSIAFYLMMILIFGSLMYFIAKEGESQQLENSIASIQNAPSNLEEGFTIFTQLLVHNIESSIGILLLQIITILLTCRLFGWLFQKIGQPTVIGEIVAGIVLGPSVLGNLFPEASAFLFPVESLVNINMLSQFGLILFMFAIGMELNISEVRKKLKETILISHTSTIVPFFFGMLTAYFVYDKYADKSTPFLSFALFIGIAMSITAFPVLARIIQEKGLTKTHLGTISLASAANGDITAWCLLAVVIAIAQAGSMLSAVYNILFSVLYIMFMFLAVRPFLRMIGHIYHNKEVIDKGLVAFIFLLLITSAYLTEILGLHALFGAFIAGVVMPGNVKFRKIMTEKVEDVSLALFLPLFFVSTGLRTEIGLLNKPELWWLCLIFIVVAIAGKFGGAMFSARFVGESWKDSLYIGALMNTRGLMELVVLTIGYEMGILTPSVFVILVLMTLVTTFMTTPLVSFIKFCYRAHDKLMEQKERMPLEGIFKVLLSFGRAGNGQIMLDVAYQMFAQGKNKLELTALHLTVGSDVNPLHTDNFEEVSFGPILYGAKKLGIQIQTRYEVSNNAGVDICSIVNNEGYDFLLVGSGISMSNTPDDIAASHYRASFYNRYFKRFKAPESWFYPGALLKDKTKMFIEQSNCPVGVFVNRNFVKASNVIVVIDSEEDLFLLGYAQTLLKSTHGSASVLDKSSSTTPGNEVIKEGILRFTEDVKQTTLLREKDLTPQSFNGFNFMLISYKTWNDVSEHRKEALQKMPSTLILSK</sequence>
<reference evidence="10" key="4">
    <citation type="submission" date="2023-01" db="EMBL/GenBank/DDBJ databases">
        <title>Human gut microbiome strain richness.</title>
        <authorList>
            <person name="Chen-Liaw A."/>
        </authorList>
    </citation>
    <scope>NUCLEOTIDE SEQUENCE</scope>
    <source>
        <strain evidence="10">D35st1_E5_D35t1_190705</strain>
    </source>
</reference>
<keyword evidence="4 7" id="KW-1133">Transmembrane helix</keyword>
<dbReference type="PANTHER" id="PTHR32468">
    <property type="entry name" value="CATION/H + ANTIPORTER"/>
    <property type="match status" value="1"/>
</dbReference>
<feature type="transmembrane region" description="Helical" evidence="7">
    <location>
        <begin position="197"/>
        <end position="218"/>
    </location>
</feature>
<feature type="transmembrane region" description="Helical" evidence="7">
    <location>
        <begin position="95"/>
        <end position="114"/>
    </location>
</feature>
<dbReference type="EMBL" id="JAQMPX010000112">
    <property type="protein sequence ID" value="MDB9139907.1"/>
    <property type="molecule type" value="Genomic_DNA"/>
</dbReference>
<dbReference type="InterPro" id="IPR050794">
    <property type="entry name" value="CPA2_transporter"/>
</dbReference>
<reference evidence="13" key="2">
    <citation type="submission" date="2017-04" db="EMBL/GenBank/DDBJ databases">
        <title>Function of individual gut microbiota members based on whole genome sequencing of pure cultures obtained from chicken caecum.</title>
        <authorList>
            <person name="Medvecky M."/>
            <person name="Cejkova D."/>
            <person name="Polansky O."/>
            <person name="Karasova D."/>
            <person name="Kubasova T."/>
            <person name="Cizek A."/>
            <person name="Rychlik I."/>
        </authorList>
    </citation>
    <scope>NUCLEOTIDE SEQUENCE [LARGE SCALE GENOMIC DNA]</scope>
    <source>
        <strain evidence="13">An199</strain>
    </source>
</reference>
<comment type="subcellular location">
    <subcellularLocation>
        <location evidence="1">Membrane</location>
        <topology evidence="1">Multi-pass membrane protein</topology>
    </subcellularLocation>
</comment>
<evidence type="ECO:0000256" key="4">
    <source>
        <dbReference type="ARBA" id="ARBA00022989"/>
    </source>
</evidence>
<dbReference type="GO" id="GO:0015297">
    <property type="term" value="F:antiporter activity"/>
    <property type="evidence" value="ECO:0007669"/>
    <property type="project" value="InterPro"/>
</dbReference>
<feature type="transmembrane region" description="Helical" evidence="7">
    <location>
        <begin position="350"/>
        <end position="366"/>
    </location>
</feature>